<comment type="caution">
    <text evidence="1">The sequence shown here is derived from an EMBL/GenBank/DDBJ whole genome shotgun (WGS) entry which is preliminary data.</text>
</comment>
<evidence type="ECO:0000313" key="2">
    <source>
        <dbReference type="Proteomes" id="UP001213000"/>
    </source>
</evidence>
<dbReference type="AlphaFoldDB" id="A0AAD5VUE1"/>
<dbReference type="EMBL" id="JANIEX010000431">
    <property type="protein sequence ID" value="KAJ3567187.1"/>
    <property type="molecule type" value="Genomic_DNA"/>
</dbReference>
<name>A0AAD5VUE1_9AGAR</name>
<organism evidence="1 2">
    <name type="scientific">Leucocoprinus birnbaumii</name>
    <dbReference type="NCBI Taxonomy" id="56174"/>
    <lineage>
        <taxon>Eukaryota</taxon>
        <taxon>Fungi</taxon>
        <taxon>Dikarya</taxon>
        <taxon>Basidiomycota</taxon>
        <taxon>Agaricomycotina</taxon>
        <taxon>Agaricomycetes</taxon>
        <taxon>Agaricomycetidae</taxon>
        <taxon>Agaricales</taxon>
        <taxon>Agaricineae</taxon>
        <taxon>Agaricaceae</taxon>
        <taxon>Leucocoprinus</taxon>
    </lineage>
</organism>
<sequence length="108" mass="12277">MSAHSLLVLHNLSVLDIFFASIRDFISHASNSGAEVNVNGDVESGVERKVGTWEEEVKRFEEYYDETLEVFDEAKTMWRDVDLARGKGRLAREKKKQEESVLGTSVEL</sequence>
<keyword evidence="2" id="KW-1185">Reference proteome</keyword>
<protein>
    <submittedName>
        <fullName evidence="1">Uncharacterized protein</fullName>
    </submittedName>
</protein>
<gene>
    <name evidence="1" type="ORF">NP233_g6527</name>
</gene>
<accession>A0AAD5VUE1</accession>
<dbReference type="Proteomes" id="UP001213000">
    <property type="component" value="Unassembled WGS sequence"/>
</dbReference>
<proteinExistence type="predicted"/>
<reference evidence="1" key="1">
    <citation type="submission" date="2022-07" db="EMBL/GenBank/DDBJ databases">
        <title>Genome Sequence of Leucocoprinus birnbaumii.</title>
        <authorList>
            <person name="Buettner E."/>
        </authorList>
    </citation>
    <scope>NUCLEOTIDE SEQUENCE</scope>
    <source>
        <strain evidence="1">VT141</strain>
    </source>
</reference>
<evidence type="ECO:0000313" key="1">
    <source>
        <dbReference type="EMBL" id="KAJ3567187.1"/>
    </source>
</evidence>